<evidence type="ECO:0000256" key="10">
    <source>
        <dbReference type="RuleBase" id="RU363066"/>
    </source>
</evidence>
<dbReference type="NCBIfam" id="TIGR01313">
    <property type="entry name" value="therm_gnt_kin"/>
    <property type="match status" value="1"/>
</dbReference>
<dbReference type="CDD" id="cd02021">
    <property type="entry name" value="GntK"/>
    <property type="match status" value="1"/>
</dbReference>
<dbReference type="KEGG" id="cgk:CGERO_10545"/>
<reference evidence="11 12" key="1">
    <citation type="submission" date="2018-11" db="EMBL/GenBank/DDBJ databases">
        <authorList>
            <person name="Kleinhagauer T."/>
            <person name="Glaeser S.P."/>
            <person name="Spergser J."/>
            <person name="Ruckert C."/>
            <person name="Kaempfer P."/>
            <person name="Busse H.-J."/>
        </authorList>
    </citation>
    <scope>NUCLEOTIDE SEQUENCE [LARGE SCALE GENOMIC DNA]</scope>
    <source>
        <strain evidence="11 12">W8</strain>
    </source>
</reference>
<comment type="catalytic activity">
    <reaction evidence="9 10">
        <text>D-gluconate + ATP = 6-phospho-D-gluconate + ADP + H(+)</text>
        <dbReference type="Rhea" id="RHEA:19433"/>
        <dbReference type="ChEBI" id="CHEBI:15378"/>
        <dbReference type="ChEBI" id="CHEBI:18391"/>
        <dbReference type="ChEBI" id="CHEBI:30616"/>
        <dbReference type="ChEBI" id="CHEBI:58759"/>
        <dbReference type="ChEBI" id="CHEBI:456216"/>
        <dbReference type="EC" id="2.7.1.12"/>
    </reaction>
</comment>
<evidence type="ECO:0000256" key="1">
    <source>
        <dbReference type="ARBA" id="ARBA00004761"/>
    </source>
</evidence>
<dbReference type="PANTHER" id="PTHR43442">
    <property type="entry name" value="GLUCONOKINASE-RELATED"/>
    <property type="match status" value="1"/>
</dbReference>
<dbReference type="GO" id="GO:0019521">
    <property type="term" value="P:D-gluconate metabolic process"/>
    <property type="evidence" value="ECO:0007669"/>
    <property type="project" value="UniProtKB-KW"/>
</dbReference>
<dbReference type="FunFam" id="3.40.50.300:FF:000522">
    <property type="entry name" value="Gluconokinase"/>
    <property type="match status" value="1"/>
</dbReference>
<comment type="pathway">
    <text evidence="1">Carbohydrate acid metabolism.</text>
</comment>
<proteinExistence type="inferred from homology"/>
<dbReference type="InterPro" id="IPR006001">
    <property type="entry name" value="Therm_gnt_kin"/>
</dbReference>
<keyword evidence="8" id="KW-0311">Gluconate utilization</keyword>
<dbReference type="GO" id="GO:0005524">
    <property type="term" value="F:ATP binding"/>
    <property type="evidence" value="ECO:0007669"/>
    <property type="project" value="UniProtKB-KW"/>
</dbReference>
<dbReference type="PANTHER" id="PTHR43442:SF3">
    <property type="entry name" value="GLUCONOKINASE-RELATED"/>
    <property type="match status" value="1"/>
</dbReference>
<protein>
    <recommendedName>
        <fullName evidence="3 10">Gluconokinase</fullName>
        <ecNumber evidence="3 10">2.7.1.12</ecNumber>
    </recommendedName>
</protein>
<dbReference type="AlphaFoldDB" id="A0A3G6J647"/>
<keyword evidence="12" id="KW-1185">Reference proteome</keyword>
<gene>
    <name evidence="11" type="primary">gntK</name>
    <name evidence="11" type="ORF">CGERO_10545</name>
</gene>
<evidence type="ECO:0000256" key="5">
    <source>
        <dbReference type="ARBA" id="ARBA00022741"/>
    </source>
</evidence>
<evidence type="ECO:0000256" key="7">
    <source>
        <dbReference type="ARBA" id="ARBA00022840"/>
    </source>
</evidence>
<evidence type="ECO:0000313" key="11">
    <source>
        <dbReference type="EMBL" id="AZA12388.1"/>
    </source>
</evidence>
<evidence type="ECO:0000256" key="9">
    <source>
        <dbReference type="ARBA" id="ARBA00048090"/>
    </source>
</evidence>
<dbReference type="Gene3D" id="3.40.50.300">
    <property type="entry name" value="P-loop containing nucleotide triphosphate hydrolases"/>
    <property type="match status" value="1"/>
</dbReference>
<dbReference type="GO" id="GO:0005737">
    <property type="term" value="C:cytoplasm"/>
    <property type="evidence" value="ECO:0007669"/>
    <property type="project" value="TreeGrafter"/>
</dbReference>
<dbReference type="InterPro" id="IPR031322">
    <property type="entry name" value="Shikimate/glucono_kinase"/>
</dbReference>
<evidence type="ECO:0000256" key="2">
    <source>
        <dbReference type="ARBA" id="ARBA00008420"/>
    </source>
</evidence>
<keyword evidence="4 10" id="KW-0808">Transferase</keyword>
<evidence type="ECO:0000256" key="4">
    <source>
        <dbReference type="ARBA" id="ARBA00022679"/>
    </source>
</evidence>
<evidence type="ECO:0000256" key="6">
    <source>
        <dbReference type="ARBA" id="ARBA00022777"/>
    </source>
</evidence>
<dbReference type="SUPFAM" id="SSF52540">
    <property type="entry name" value="P-loop containing nucleoside triphosphate hydrolases"/>
    <property type="match status" value="1"/>
</dbReference>
<keyword evidence="7 10" id="KW-0067">ATP-binding</keyword>
<evidence type="ECO:0000256" key="3">
    <source>
        <dbReference type="ARBA" id="ARBA00012054"/>
    </source>
</evidence>
<organism evidence="11 12">
    <name type="scientific">Corynebacterium gerontici</name>
    <dbReference type="NCBI Taxonomy" id="2079234"/>
    <lineage>
        <taxon>Bacteria</taxon>
        <taxon>Bacillati</taxon>
        <taxon>Actinomycetota</taxon>
        <taxon>Actinomycetes</taxon>
        <taxon>Mycobacteriales</taxon>
        <taxon>Corynebacteriaceae</taxon>
        <taxon>Corynebacterium</taxon>
    </lineage>
</organism>
<evidence type="ECO:0000313" key="12">
    <source>
        <dbReference type="Proteomes" id="UP000271587"/>
    </source>
</evidence>
<dbReference type="EC" id="2.7.1.12" evidence="3 10"/>
<comment type="similarity">
    <text evidence="2 10">Belongs to the gluconokinase GntK/GntV family.</text>
</comment>
<keyword evidence="5 10" id="KW-0547">Nucleotide-binding</keyword>
<sequence length="172" mass="19023">MLHDFDATTLGKVHIILMGVSGSGKTTVGTLLAERLGMTYRDGDDLHPEANVQKMASGTPLNDDDRWPWLQRVGDWLSAHNGVMACSALKRTYRDYIREFAPTAVFVHVHGTRELLAQRMAARKGHFMPVSLLDSQLATLEPLESDEPGAVFSIDATPEAIVDAIVDWLEQH</sequence>
<evidence type="ECO:0000256" key="8">
    <source>
        <dbReference type="ARBA" id="ARBA00023064"/>
    </source>
</evidence>
<keyword evidence="6 10" id="KW-0418">Kinase</keyword>
<dbReference type="GO" id="GO:0046316">
    <property type="term" value="F:gluconokinase activity"/>
    <property type="evidence" value="ECO:0007669"/>
    <property type="project" value="UniProtKB-EC"/>
</dbReference>
<name>A0A3G6J647_9CORY</name>
<dbReference type="InterPro" id="IPR027417">
    <property type="entry name" value="P-loop_NTPase"/>
</dbReference>
<dbReference type="Proteomes" id="UP000271587">
    <property type="component" value="Chromosome"/>
</dbReference>
<dbReference type="Pfam" id="PF01202">
    <property type="entry name" value="SKI"/>
    <property type="match status" value="1"/>
</dbReference>
<accession>A0A3G6J647</accession>
<dbReference type="EMBL" id="CP033897">
    <property type="protein sequence ID" value="AZA12388.1"/>
    <property type="molecule type" value="Genomic_DNA"/>
</dbReference>